<evidence type="ECO:0000313" key="1">
    <source>
        <dbReference type="EMBL" id="KAF4498121.1"/>
    </source>
</evidence>
<sequence>MRMPYTSRHMRRPGARPGLYRYSAVTIRQYQPKQFVRNEEDEALLKDLRTRGSKNWTQIDAQAIKDVMDRDNARLEAAHEPLKPPLPRSSLWVATTRAEKCPNKAIQPFMIGIQDGLGFAAQANHVNIVGYLLREGGAYLHGAVVEAACDNLSLPLFKVCVQHGYHPNQQIPSRSGGFGVTINHCIADVEITLFLLEHGADPNVAPFMDGRTTGWGEKATPPMDRTSGLALDRAITKSPSIVVRMLLEHGADPKYSRPSHGIIERLHSHPIPGAQQKWRPLMAMVLSYGADINAVPYSGD</sequence>
<protein>
    <submittedName>
        <fullName evidence="1">Ankyrin repeat domain containing</fullName>
    </submittedName>
</protein>
<dbReference type="Gene3D" id="1.25.40.20">
    <property type="entry name" value="Ankyrin repeat-containing domain"/>
    <property type="match status" value="1"/>
</dbReference>
<organism evidence="1 2">
    <name type="scientific">Fusarium agapanthi</name>
    <dbReference type="NCBI Taxonomy" id="1803897"/>
    <lineage>
        <taxon>Eukaryota</taxon>
        <taxon>Fungi</taxon>
        <taxon>Dikarya</taxon>
        <taxon>Ascomycota</taxon>
        <taxon>Pezizomycotina</taxon>
        <taxon>Sordariomycetes</taxon>
        <taxon>Hypocreomycetidae</taxon>
        <taxon>Hypocreales</taxon>
        <taxon>Nectriaceae</taxon>
        <taxon>Fusarium</taxon>
        <taxon>Fusarium fujikuroi species complex</taxon>
    </lineage>
</organism>
<comment type="caution">
    <text evidence="1">The sequence shown here is derived from an EMBL/GenBank/DDBJ whole genome shotgun (WGS) entry which is preliminary data.</text>
</comment>
<gene>
    <name evidence="1" type="ORF">FAGAP_5713</name>
</gene>
<dbReference type="InterPro" id="IPR036770">
    <property type="entry name" value="Ankyrin_rpt-contain_sf"/>
</dbReference>
<name>A0A9P5BGC8_9HYPO</name>
<dbReference type="Proteomes" id="UP000737391">
    <property type="component" value="Unassembled WGS sequence"/>
</dbReference>
<dbReference type="EMBL" id="LUFC02000372">
    <property type="protein sequence ID" value="KAF4498121.1"/>
    <property type="molecule type" value="Genomic_DNA"/>
</dbReference>
<dbReference type="SUPFAM" id="SSF48403">
    <property type="entry name" value="Ankyrin repeat"/>
    <property type="match status" value="1"/>
</dbReference>
<dbReference type="OrthoDB" id="194358at2759"/>
<evidence type="ECO:0000313" key="2">
    <source>
        <dbReference type="Proteomes" id="UP000737391"/>
    </source>
</evidence>
<dbReference type="AlphaFoldDB" id="A0A9P5BGC8"/>
<keyword evidence="2" id="KW-1185">Reference proteome</keyword>
<accession>A0A9P5BGC8</accession>
<reference evidence="1" key="1">
    <citation type="submission" date="2020-01" db="EMBL/GenBank/DDBJ databases">
        <title>Identification and distribution of gene clusters putatively required for synthesis of sphingolipid metabolism inhibitors in phylogenetically diverse species of the filamentous fungus Fusarium.</title>
        <authorList>
            <person name="Kim H.-S."/>
            <person name="Busman M."/>
            <person name="Brown D.W."/>
            <person name="Divon H."/>
            <person name="Uhlig S."/>
            <person name="Proctor R.H."/>
        </authorList>
    </citation>
    <scope>NUCLEOTIDE SEQUENCE</scope>
    <source>
        <strain evidence="1">NRRL 31653</strain>
    </source>
</reference>
<proteinExistence type="predicted"/>